<keyword evidence="3" id="KW-0479">Metal-binding</keyword>
<feature type="compositionally biased region" description="Acidic residues" evidence="12">
    <location>
        <begin position="238"/>
        <end position="250"/>
    </location>
</feature>
<dbReference type="SMART" id="SM00349">
    <property type="entry name" value="KRAB"/>
    <property type="match status" value="1"/>
</dbReference>
<evidence type="ECO:0000259" key="13">
    <source>
        <dbReference type="PROSITE" id="PS50157"/>
    </source>
</evidence>
<feature type="region of interest" description="Disordered" evidence="12">
    <location>
        <begin position="222"/>
        <end position="250"/>
    </location>
</feature>
<dbReference type="Ensembl" id="ENSACDT00005018692.1">
    <property type="protein sequence ID" value="ENSACDP00005015540.1"/>
    <property type="gene ID" value="ENSACDG00005011361.1"/>
</dbReference>
<dbReference type="Proteomes" id="UP000694521">
    <property type="component" value="Unplaced"/>
</dbReference>
<reference evidence="16" key="2">
    <citation type="submission" date="2025-09" db="UniProtKB">
        <authorList>
            <consortium name="Ensembl"/>
        </authorList>
    </citation>
    <scope>IDENTIFICATION</scope>
</reference>
<evidence type="ECO:0000256" key="11">
    <source>
        <dbReference type="PROSITE-ProRule" id="PRU00042"/>
    </source>
</evidence>
<comment type="subcellular location">
    <subcellularLocation>
        <location evidence="1">Nucleus</location>
    </subcellularLocation>
</comment>
<evidence type="ECO:0000256" key="8">
    <source>
        <dbReference type="ARBA" id="ARBA00023125"/>
    </source>
</evidence>
<proteinExistence type="inferred from homology"/>
<evidence type="ECO:0000256" key="10">
    <source>
        <dbReference type="ARBA" id="ARBA00023242"/>
    </source>
</evidence>
<dbReference type="FunFam" id="3.30.160.60:FF:002063">
    <property type="entry name" value="RB associated KRAB zinc finger"/>
    <property type="match status" value="2"/>
</dbReference>
<dbReference type="PROSITE" id="PS50805">
    <property type="entry name" value="KRAB"/>
    <property type="match status" value="1"/>
</dbReference>
<organism evidence="16 17">
    <name type="scientific">Anser cygnoides</name>
    <name type="common">Swan goose</name>
    <dbReference type="NCBI Taxonomy" id="8845"/>
    <lineage>
        <taxon>Eukaryota</taxon>
        <taxon>Metazoa</taxon>
        <taxon>Chordata</taxon>
        <taxon>Craniata</taxon>
        <taxon>Vertebrata</taxon>
        <taxon>Euteleostomi</taxon>
        <taxon>Archelosauria</taxon>
        <taxon>Archosauria</taxon>
        <taxon>Dinosauria</taxon>
        <taxon>Saurischia</taxon>
        <taxon>Theropoda</taxon>
        <taxon>Coelurosauria</taxon>
        <taxon>Aves</taxon>
        <taxon>Neognathae</taxon>
        <taxon>Galloanserae</taxon>
        <taxon>Anseriformes</taxon>
        <taxon>Anatidae</taxon>
        <taxon>Anserinae</taxon>
        <taxon>Anser</taxon>
    </lineage>
</organism>
<accession>A0A8B9E1X2</accession>
<feature type="domain" description="C2H2-type" evidence="13">
    <location>
        <begin position="471"/>
        <end position="498"/>
    </location>
</feature>
<feature type="region of interest" description="Disordered" evidence="12">
    <location>
        <begin position="296"/>
        <end position="321"/>
    </location>
</feature>
<feature type="compositionally biased region" description="Gly residues" evidence="12">
    <location>
        <begin position="112"/>
        <end position="125"/>
    </location>
</feature>
<dbReference type="FunFam" id="3.30.160.60:FF:000953">
    <property type="entry name" value="Zinc finger protein 691"/>
    <property type="match status" value="1"/>
</dbReference>
<feature type="domain" description="C2H2-type" evidence="13">
    <location>
        <begin position="415"/>
        <end position="442"/>
    </location>
</feature>
<feature type="domain" description="C2H2-type" evidence="13">
    <location>
        <begin position="331"/>
        <end position="358"/>
    </location>
</feature>
<dbReference type="GO" id="GO:0000978">
    <property type="term" value="F:RNA polymerase II cis-regulatory region sequence-specific DNA binding"/>
    <property type="evidence" value="ECO:0007669"/>
    <property type="project" value="TreeGrafter"/>
</dbReference>
<dbReference type="PANTHER" id="PTHR23235:SF142">
    <property type="entry name" value="ZINC FINGER PROTEIN 384"/>
    <property type="match status" value="1"/>
</dbReference>
<dbReference type="CDD" id="cd07765">
    <property type="entry name" value="KRAB_A-box"/>
    <property type="match status" value="1"/>
</dbReference>
<dbReference type="GO" id="GO:0000981">
    <property type="term" value="F:DNA-binding transcription factor activity, RNA polymerase II-specific"/>
    <property type="evidence" value="ECO:0007669"/>
    <property type="project" value="TreeGrafter"/>
</dbReference>
<dbReference type="AlphaFoldDB" id="A0A8B9E1X2"/>
<dbReference type="FunFam" id="3.30.160.60:FF:000212">
    <property type="entry name" value="zinc finger protein 382 isoform X2"/>
    <property type="match status" value="1"/>
</dbReference>
<reference evidence="16" key="1">
    <citation type="submission" date="2025-08" db="UniProtKB">
        <authorList>
            <consortium name="Ensembl"/>
        </authorList>
    </citation>
    <scope>IDENTIFICATION</scope>
</reference>
<evidence type="ECO:0000259" key="15">
    <source>
        <dbReference type="PROSITE" id="PS50806"/>
    </source>
</evidence>
<keyword evidence="5 11" id="KW-0863">Zinc-finger</keyword>
<feature type="domain" description="C2H2-type" evidence="13">
    <location>
        <begin position="499"/>
        <end position="526"/>
    </location>
</feature>
<dbReference type="InterPro" id="IPR036236">
    <property type="entry name" value="Znf_C2H2_sf"/>
</dbReference>
<evidence type="ECO:0000256" key="7">
    <source>
        <dbReference type="ARBA" id="ARBA00023015"/>
    </source>
</evidence>
<dbReference type="FunFam" id="3.30.160.60:FF:000431">
    <property type="entry name" value="zinc finger protein 629 isoform X2"/>
    <property type="match status" value="1"/>
</dbReference>
<comment type="similarity">
    <text evidence="2">Belongs to the krueppel C2H2-type zinc-finger protein family.</text>
</comment>
<keyword evidence="8" id="KW-0238">DNA-binding</keyword>
<dbReference type="InterPro" id="IPR001909">
    <property type="entry name" value="KRAB"/>
</dbReference>
<evidence type="ECO:0000256" key="3">
    <source>
        <dbReference type="ARBA" id="ARBA00022723"/>
    </source>
</evidence>
<dbReference type="GO" id="GO:0008270">
    <property type="term" value="F:zinc ion binding"/>
    <property type="evidence" value="ECO:0007669"/>
    <property type="project" value="UniProtKB-KW"/>
</dbReference>
<feature type="domain" description="KRAB-related" evidence="15">
    <location>
        <begin position="153"/>
        <end position="217"/>
    </location>
</feature>
<dbReference type="Gene3D" id="3.30.160.60">
    <property type="entry name" value="Classic Zinc Finger"/>
    <property type="match status" value="7"/>
</dbReference>
<feature type="domain" description="C2H2-type" evidence="13">
    <location>
        <begin position="443"/>
        <end position="470"/>
    </location>
</feature>
<keyword evidence="7" id="KW-0805">Transcription regulation</keyword>
<dbReference type="InterPro" id="IPR003655">
    <property type="entry name" value="aKRAB"/>
</dbReference>
<dbReference type="InterPro" id="IPR036051">
    <property type="entry name" value="KRAB_dom_sf"/>
</dbReference>
<evidence type="ECO:0000256" key="5">
    <source>
        <dbReference type="ARBA" id="ARBA00022771"/>
    </source>
</evidence>
<dbReference type="Pfam" id="PF01352">
    <property type="entry name" value="KRAB"/>
    <property type="match status" value="1"/>
</dbReference>
<keyword evidence="4" id="KW-0677">Repeat</keyword>
<dbReference type="FunFam" id="3.30.160.60:FF:002343">
    <property type="entry name" value="Zinc finger protein 33A"/>
    <property type="match status" value="1"/>
</dbReference>
<dbReference type="SUPFAM" id="SSF57667">
    <property type="entry name" value="beta-beta-alpha zinc fingers"/>
    <property type="match status" value="4"/>
</dbReference>
<dbReference type="PROSITE" id="PS50806">
    <property type="entry name" value="KRAB_RELATED"/>
    <property type="match status" value="1"/>
</dbReference>
<dbReference type="Pfam" id="PF00096">
    <property type="entry name" value="zf-C2H2"/>
    <property type="match status" value="7"/>
</dbReference>
<dbReference type="SUPFAM" id="SSF109640">
    <property type="entry name" value="KRAB domain (Kruppel-associated box)"/>
    <property type="match status" value="1"/>
</dbReference>
<evidence type="ECO:0000256" key="9">
    <source>
        <dbReference type="ARBA" id="ARBA00023163"/>
    </source>
</evidence>
<feature type="compositionally biased region" description="Basic and acidic residues" evidence="12">
    <location>
        <begin position="301"/>
        <end position="310"/>
    </location>
</feature>
<evidence type="ECO:0000256" key="12">
    <source>
        <dbReference type="SAM" id="MobiDB-lite"/>
    </source>
</evidence>
<keyword evidence="17" id="KW-1185">Reference proteome</keyword>
<feature type="region of interest" description="Disordered" evidence="12">
    <location>
        <begin position="94"/>
        <end position="126"/>
    </location>
</feature>
<evidence type="ECO:0000313" key="16">
    <source>
        <dbReference type="Ensembl" id="ENSACDP00005015540.1"/>
    </source>
</evidence>
<name>A0A8B9E1X2_ANSCY</name>
<dbReference type="InterPro" id="IPR013087">
    <property type="entry name" value="Znf_C2H2_type"/>
</dbReference>
<evidence type="ECO:0000256" key="4">
    <source>
        <dbReference type="ARBA" id="ARBA00022737"/>
    </source>
</evidence>
<dbReference type="PROSITE" id="PS00028">
    <property type="entry name" value="ZINC_FINGER_C2H2_1"/>
    <property type="match status" value="7"/>
</dbReference>
<evidence type="ECO:0000256" key="1">
    <source>
        <dbReference type="ARBA" id="ARBA00004123"/>
    </source>
</evidence>
<dbReference type="SMART" id="SM00355">
    <property type="entry name" value="ZnF_C2H2"/>
    <property type="match status" value="7"/>
</dbReference>
<keyword evidence="6" id="KW-0862">Zinc</keyword>
<evidence type="ECO:0000256" key="2">
    <source>
        <dbReference type="ARBA" id="ARBA00006991"/>
    </source>
</evidence>
<feature type="domain" description="C2H2-type" evidence="13">
    <location>
        <begin position="387"/>
        <end position="414"/>
    </location>
</feature>
<feature type="domain" description="C2H2-type" evidence="13">
    <location>
        <begin position="359"/>
        <end position="386"/>
    </location>
</feature>
<dbReference type="PANTHER" id="PTHR23235">
    <property type="entry name" value="KRUEPPEL-LIKE TRANSCRIPTION FACTOR"/>
    <property type="match status" value="1"/>
</dbReference>
<keyword evidence="10" id="KW-0539">Nucleus</keyword>
<protein>
    <submittedName>
        <fullName evidence="16">Uncharacterized protein</fullName>
    </submittedName>
</protein>
<evidence type="ECO:0000313" key="17">
    <source>
        <dbReference type="Proteomes" id="UP000694521"/>
    </source>
</evidence>
<feature type="domain" description="KRAB" evidence="14">
    <location>
        <begin position="156"/>
        <end position="225"/>
    </location>
</feature>
<dbReference type="Gene3D" id="6.10.140.140">
    <property type="match status" value="1"/>
</dbReference>
<feature type="compositionally biased region" description="Low complexity" evidence="12">
    <location>
        <begin position="96"/>
        <end position="111"/>
    </location>
</feature>
<dbReference type="PROSITE" id="PS50157">
    <property type="entry name" value="ZINC_FINGER_C2H2_2"/>
    <property type="match status" value="7"/>
</dbReference>
<sequence>MGNLTWHGKATQWELDLSQSRAAAGGSEDPLVVGCFRNGVVRAWTLQNWDAPGLGSSGTWMLCGLDASELGSSGIGILRDRDAPGPVCSGTRMLRGLDAPGGPDGGQDAAGSGPGRGGGRTGRGWGCRNREQSRVRGAPVLGAGSGAAAAAVQEPVTFEEVAVYFTKEQWALLNPVQRTLYVDVMLENYKTVTSLGFPAAEPDLLTQEGGEHWTPNLQEMEKKEVLSSRQEAPPGMDGEMEEESAGDQDAEQARRCAVTWVMLEHSARGSQQGLLTWKTGSRTLCGAADANLGKTPIQEEPLERPPEHGQEGGWSRDLLMPPRDVMGEKPFKCPECGRSFMRSSDLIVHQRTHTGEKPYQCPECGRCFNRSSSLVTHQRVHTGEKMYKCPECAKSFTRSSTLTAHQRTHTGEKPYQCCECGKSFSKRSNLIKHQRQHTGERPYQCPDCGKSFIQSSDLIVHQRTHTGEKPYQCSECGKCFSVRSKLIQHQRVHTGEKPYTCAECGKSFGQSSHLSVHQKTHRGEKSALQVWKVIQCEILPC</sequence>
<evidence type="ECO:0000259" key="14">
    <source>
        <dbReference type="PROSITE" id="PS50805"/>
    </source>
</evidence>
<dbReference type="GO" id="GO:0005634">
    <property type="term" value="C:nucleus"/>
    <property type="evidence" value="ECO:0007669"/>
    <property type="project" value="UniProtKB-SubCell"/>
</dbReference>
<evidence type="ECO:0000256" key="6">
    <source>
        <dbReference type="ARBA" id="ARBA00022833"/>
    </source>
</evidence>
<dbReference type="FunFam" id="3.30.160.60:FF:000200">
    <property type="entry name" value="zinc finger protein 510 isoform X2"/>
    <property type="match status" value="1"/>
</dbReference>
<keyword evidence="9" id="KW-0804">Transcription</keyword>